<dbReference type="Pfam" id="PF00561">
    <property type="entry name" value="Abhydrolase_1"/>
    <property type="match status" value="1"/>
</dbReference>
<reference evidence="6 7" key="1">
    <citation type="submission" date="2019-02" db="EMBL/GenBank/DDBJ databases">
        <title>Deep-cultivation of Planctomycetes and their phenomic and genomic characterization uncovers novel biology.</title>
        <authorList>
            <person name="Wiegand S."/>
            <person name="Jogler M."/>
            <person name="Boedeker C."/>
            <person name="Pinto D."/>
            <person name="Vollmers J."/>
            <person name="Rivas-Marin E."/>
            <person name="Kohn T."/>
            <person name="Peeters S.H."/>
            <person name="Heuer A."/>
            <person name="Rast P."/>
            <person name="Oberbeckmann S."/>
            <person name="Bunk B."/>
            <person name="Jeske O."/>
            <person name="Meyerdierks A."/>
            <person name="Storesund J.E."/>
            <person name="Kallscheuer N."/>
            <person name="Luecker S."/>
            <person name="Lage O.M."/>
            <person name="Pohl T."/>
            <person name="Merkel B.J."/>
            <person name="Hornburger P."/>
            <person name="Mueller R.-W."/>
            <person name="Bruemmer F."/>
            <person name="Labrenz M."/>
            <person name="Spormann A.M."/>
            <person name="Op den Camp H."/>
            <person name="Overmann J."/>
            <person name="Amann R."/>
            <person name="Jetten M.S.M."/>
            <person name="Mascher T."/>
            <person name="Medema M.H."/>
            <person name="Devos D.P."/>
            <person name="Kaster A.-K."/>
            <person name="Ovreas L."/>
            <person name="Rohde M."/>
            <person name="Galperin M.Y."/>
            <person name="Jogler C."/>
        </authorList>
    </citation>
    <scope>NUCLEOTIDE SEQUENCE [LARGE SCALE GENOMIC DNA]</scope>
    <source>
        <strain evidence="6 7">CA12</strain>
    </source>
</reference>
<dbReference type="EC" id="2.3.1.31" evidence="2"/>
<accession>A0A517P6T1</accession>
<dbReference type="InterPro" id="IPR008220">
    <property type="entry name" value="HAT_MetX-like"/>
</dbReference>
<dbReference type="GO" id="GO:0004414">
    <property type="term" value="F:homoserine O-acetyltransferase activity"/>
    <property type="evidence" value="ECO:0007669"/>
    <property type="project" value="UniProtKB-UniRule"/>
</dbReference>
<name>A0A517P6T1_9PLAN</name>
<evidence type="ECO:0000256" key="1">
    <source>
        <dbReference type="ARBA" id="ARBA00022679"/>
    </source>
</evidence>
<evidence type="ECO:0000259" key="5">
    <source>
        <dbReference type="Pfam" id="PF00561"/>
    </source>
</evidence>
<keyword evidence="2" id="KW-0028">Amino-acid biosynthesis</keyword>
<dbReference type="GO" id="GO:0009092">
    <property type="term" value="P:homoserine metabolic process"/>
    <property type="evidence" value="ECO:0007669"/>
    <property type="project" value="TreeGrafter"/>
</dbReference>
<feature type="region of interest" description="Disordered" evidence="4">
    <location>
        <begin position="297"/>
        <end position="316"/>
    </location>
</feature>
<organism evidence="6 7">
    <name type="scientific">Alienimonas californiensis</name>
    <dbReference type="NCBI Taxonomy" id="2527989"/>
    <lineage>
        <taxon>Bacteria</taxon>
        <taxon>Pseudomonadati</taxon>
        <taxon>Planctomycetota</taxon>
        <taxon>Planctomycetia</taxon>
        <taxon>Planctomycetales</taxon>
        <taxon>Planctomycetaceae</taxon>
        <taxon>Alienimonas</taxon>
    </lineage>
</organism>
<keyword evidence="2" id="KW-0963">Cytoplasm</keyword>
<dbReference type="Proteomes" id="UP000318741">
    <property type="component" value="Chromosome"/>
</dbReference>
<feature type="region of interest" description="Disordered" evidence="4">
    <location>
        <begin position="1"/>
        <end position="34"/>
    </location>
</feature>
<protein>
    <recommendedName>
        <fullName evidence="2">Homoserine O-acetyltransferase</fullName>
        <shortName evidence="2">HAT</shortName>
        <ecNumber evidence="2">2.3.1.31</ecNumber>
    </recommendedName>
    <alternativeName>
        <fullName evidence="2">Homoserine transacetylase</fullName>
        <shortName evidence="2">HTA</shortName>
    </alternativeName>
</protein>
<dbReference type="NCBIfam" id="NF001209">
    <property type="entry name" value="PRK00175.1"/>
    <property type="match status" value="1"/>
</dbReference>
<evidence type="ECO:0000313" key="6">
    <source>
        <dbReference type="EMBL" id="QDT15088.1"/>
    </source>
</evidence>
<feature type="binding site" evidence="2">
    <location>
        <position position="275"/>
    </location>
    <ligand>
        <name>substrate</name>
    </ligand>
</feature>
<dbReference type="GO" id="GO:0005737">
    <property type="term" value="C:cytoplasm"/>
    <property type="evidence" value="ECO:0007669"/>
    <property type="project" value="UniProtKB-SubCell"/>
</dbReference>
<dbReference type="KEGG" id="acaf:CA12_11690"/>
<feature type="compositionally biased region" description="Basic and acidic residues" evidence="4">
    <location>
        <begin position="13"/>
        <end position="22"/>
    </location>
</feature>
<evidence type="ECO:0000256" key="3">
    <source>
        <dbReference type="PIRSR" id="PIRSR000443-1"/>
    </source>
</evidence>
<keyword evidence="7" id="KW-1185">Reference proteome</keyword>
<dbReference type="Gene3D" id="1.10.1740.110">
    <property type="match status" value="1"/>
</dbReference>
<feature type="binding site" evidence="2">
    <location>
        <position position="426"/>
    </location>
    <ligand>
        <name>substrate</name>
    </ligand>
</feature>
<keyword evidence="2 6" id="KW-0012">Acyltransferase</keyword>
<dbReference type="UniPathway" id="UPA00051">
    <property type="reaction ID" value="UER00074"/>
</dbReference>
<dbReference type="HAMAP" id="MF_00296">
    <property type="entry name" value="MetX_acyltransf"/>
    <property type="match status" value="1"/>
</dbReference>
<comment type="catalytic activity">
    <reaction evidence="2">
        <text>L-homoserine + acetyl-CoA = O-acetyl-L-homoserine + CoA</text>
        <dbReference type="Rhea" id="RHEA:13701"/>
        <dbReference type="ChEBI" id="CHEBI:57287"/>
        <dbReference type="ChEBI" id="CHEBI:57288"/>
        <dbReference type="ChEBI" id="CHEBI:57476"/>
        <dbReference type="ChEBI" id="CHEBI:57716"/>
        <dbReference type="EC" id="2.3.1.31"/>
    </reaction>
</comment>
<evidence type="ECO:0000256" key="4">
    <source>
        <dbReference type="SAM" id="MobiDB-lite"/>
    </source>
</evidence>
<dbReference type="PANTHER" id="PTHR32268">
    <property type="entry name" value="HOMOSERINE O-ACETYLTRANSFERASE"/>
    <property type="match status" value="1"/>
</dbReference>
<comment type="similarity">
    <text evidence="2">Belongs to the AB hydrolase superfamily. MetX family.</text>
</comment>
<dbReference type="EMBL" id="CP036265">
    <property type="protein sequence ID" value="QDT15088.1"/>
    <property type="molecule type" value="Genomic_DNA"/>
</dbReference>
<keyword evidence="2" id="KW-0486">Methionine biosynthesis</keyword>
<keyword evidence="1 2" id="KW-0808">Transferase</keyword>
<gene>
    <name evidence="6" type="primary">metX</name>
    <name evidence="2" type="synonym">metXA</name>
    <name evidence="6" type="ORF">CA12_11690</name>
</gene>
<comment type="subcellular location">
    <subcellularLocation>
        <location evidence="2">Cytoplasm</location>
    </subcellularLocation>
</comment>
<feature type="compositionally biased region" description="Low complexity" evidence="4">
    <location>
        <begin position="25"/>
        <end position="34"/>
    </location>
</feature>
<comment type="pathway">
    <text evidence="2">Amino-acid biosynthesis; L-methionine biosynthesis via de novo pathway; O-acetyl-L-homoserine from L-homoserine: step 1/1.</text>
</comment>
<feature type="active site" evidence="2 3">
    <location>
        <position position="392"/>
    </location>
</feature>
<dbReference type="InterPro" id="IPR029058">
    <property type="entry name" value="AB_hydrolase_fold"/>
</dbReference>
<comment type="caution">
    <text evidence="2">Lacks conserved residue(s) required for the propagation of feature annotation.</text>
</comment>
<dbReference type="GO" id="GO:0009086">
    <property type="term" value="P:methionine biosynthetic process"/>
    <property type="evidence" value="ECO:0007669"/>
    <property type="project" value="UniProtKB-UniRule"/>
</dbReference>
<dbReference type="InterPro" id="IPR000073">
    <property type="entry name" value="AB_hydrolase_1"/>
</dbReference>
<dbReference type="Gene3D" id="3.40.50.1820">
    <property type="entry name" value="alpha/beta hydrolase"/>
    <property type="match status" value="1"/>
</dbReference>
<proteinExistence type="inferred from homology"/>
<feature type="active site" description="Nucleophile" evidence="2 3">
    <location>
        <position position="201"/>
    </location>
</feature>
<evidence type="ECO:0000256" key="2">
    <source>
        <dbReference type="HAMAP-Rule" id="MF_00296"/>
    </source>
</evidence>
<comment type="subunit">
    <text evidence="2">Homodimer.</text>
</comment>
<dbReference type="PIRSF" id="PIRSF000443">
    <property type="entry name" value="Homoser_Ac_trans"/>
    <property type="match status" value="1"/>
</dbReference>
<dbReference type="SUPFAM" id="SSF53474">
    <property type="entry name" value="alpha/beta-Hydrolases"/>
    <property type="match status" value="1"/>
</dbReference>
<comment type="function">
    <text evidence="2">Transfers an acetyl group from acetyl-CoA to L-homoserine, forming acetyl-L-homoserine.</text>
</comment>
<evidence type="ECO:0000313" key="7">
    <source>
        <dbReference type="Proteomes" id="UP000318741"/>
    </source>
</evidence>
<dbReference type="NCBIfam" id="TIGR01392">
    <property type="entry name" value="homoserO_Ac_trn"/>
    <property type="match status" value="1"/>
</dbReference>
<feature type="active site" evidence="2 3">
    <location>
        <position position="425"/>
    </location>
</feature>
<feature type="domain" description="AB hydrolase-1" evidence="5">
    <location>
        <begin position="81"/>
        <end position="429"/>
    </location>
</feature>
<dbReference type="PANTHER" id="PTHR32268:SF11">
    <property type="entry name" value="HOMOSERINE O-ACETYLTRANSFERASE"/>
    <property type="match status" value="1"/>
</dbReference>
<dbReference type="AlphaFoldDB" id="A0A517P6T1"/>
<sequence>MHVSALLSQPPRLADDDPRDPAAPDPAASGPDAASLGLAVVRTATLFDKRPLRTEGGVDLGPVTVAYQTHGRLNAAKDNAVFICHALTGDAHVAGRLSPDDKKPGWWDGFVGPGSNSSEPNAEPPGLDTDRHFVICANVLGGCSGTTGPGSVRPGSGEGDAGERWGLRFPFVTLGDIVEVHAELVRETFGIERLKAVIGGSLGGMQALEWAVRFPDRVDAAIVIASAASLGPQGIGFNAVGRRAILTDPHFRGGDYHAAVERGEPGPDAGLALARMLAHITYLSEASIERKFGRRLQGERRGKASGRKGGAGGEGAADSVGFKHDIAEEVQFQIESYLDYQGRRFTQRFDANSLLYLTRAMDHFDLARGRGSLKDALARAKARFLILSYTTDWLFPTAGSREVVRALLAAGGDATFAELASPYGHDAFLIEEELPRLGRIVNAFLG</sequence>